<name>A0A7V8U7T9_9SPHN</name>
<dbReference type="SUPFAM" id="SSF46689">
    <property type="entry name" value="Homeodomain-like"/>
    <property type="match status" value="1"/>
</dbReference>
<feature type="region of interest" description="Disordered" evidence="4">
    <location>
        <begin position="247"/>
        <end position="285"/>
    </location>
</feature>
<dbReference type="RefSeq" id="WP_181266418.1">
    <property type="nucleotide sequence ID" value="NZ_BAAAGB010000002.1"/>
</dbReference>
<dbReference type="PROSITE" id="PS01124">
    <property type="entry name" value="HTH_ARAC_FAMILY_2"/>
    <property type="match status" value="1"/>
</dbReference>
<evidence type="ECO:0000256" key="1">
    <source>
        <dbReference type="ARBA" id="ARBA00023015"/>
    </source>
</evidence>
<feature type="domain" description="HTH araC/xylS-type" evidence="5">
    <location>
        <begin position="137"/>
        <end position="248"/>
    </location>
</feature>
<evidence type="ECO:0000256" key="3">
    <source>
        <dbReference type="ARBA" id="ARBA00023163"/>
    </source>
</evidence>
<dbReference type="EMBL" id="VDES01000001">
    <property type="protein sequence ID" value="MBA1373329.1"/>
    <property type="molecule type" value="Genomic_DNA"/>
</dbReference>
<keyword evidence="1" id="KW-0805">Transcription regulation</keyword>
<evidence type="ECO:0000256" key="4">
    <source>
        <dbReference type="SAM" id="MobiDB-lite"/>
    </source>
</evidence>
<dbReference type="SMART" id="SM00342">
    <property type="entry name" value="HTH_ARAC"/>
    <property type="match status" value="1"/>
</dbReference>
<dbReference type="InterPro" id="IPR018060">
    <property type="entry name" value="HTH_AraC"/>
</dbReference>
<evidence type="ECO:0000313" key="7">
    <source>
        <dbReference type="Proteomes" id="UP000589292"/>
    </source>
</evidence>
<dbReference type="Gene3D" id="1.10.10.60">
    <property type="entry name" value="Homeodomain-like"/>
    <property type="match status" value="1"/>
</dbReference>
<dbReference type="InterPro" id="IPR050204">
    <property type="entry name" value="AraC_XylS_family_regulators"/>
</dbReference>
<organism evidence="6 7">
    <name type="scientific">Sphingomonas ursincola</name>
    <dbReference type="NCBI Taxonomy" id="56361"/>
    <lineage>
        <taxon>Bacteria</taxon>
        <taxon>Pseudomonadati</taxon>
        <taxon>Pseudomonadota</taxon>
        <taxon>Alphaproteobacteria</taxon>
        <taxon>Sphingomonadales</taxon>
        <taxon>Sphingomonadaceae</taxon>
        <taxon>Sphingomonas</taxon>
    </lineage>
</organism>
<proteinExistence type="predicted"/>
<keyword evidence="2" id="KW-0238">DNA-binding</keyword>
<dbReference type="Pfam" id="PF12833">
    <property type="entry name" value="HTH_18"/>
    <property type="match status" value="1"/>
</dbReference>
<dbReference type="GO" id="GO:0043565">
    <property type="term" value="F:sequence-specific DNA binding"/>
    <property type="evidence" value="ECO:0007669"/>
    <property type="project" value="InterPro"/>
</dbReference>
<keyword evidence="3" id="KW-0804">Transcription</keyword>
<protein>
    <submittedName>
        <fullName evidence="6">Helix-turn-helix transcriptional regulator</fullName>
    </submittedName>
</protein>
<dbReference type="AlphaFoldDB" id="A0A7V8U7T9"/>
<keyword evidence="7" id="KW-1185">Reference proteome</keyword>
<dbReference type="InterPro" id="IPR009057">
    <property type="entry name" value="Homeodomain-like_sf"/>
</dbReference>
<dbReference type="GO" id="GO:0003700">
    <property type="term" value="F:DNA-binding transcription factor activity"/>
    <property type="evidence" value="ECO:0007669"/>
    <property type="project" value="InterPro"/>
</dbReference>
<evidence type="ECO:0000256" key="2">
    <source>
        <dbReference type="ARBA" id="ARBA00023125"/>
    </source>
</evidence>
<reference evidence="6 7" key="1">
    <citation type="journal article" date="1994" name="Int. J. Syst. Bacteriol.">
        <title>Phylogenetic positions of novel aerobic, bacteriochlorophyll a-containing bacteria and description of Roseococcus thiosulfatophilus gen. nov., sp. nov., Erythromicrobium ramosum gen. nov., sp. nov., and Erythrobacter litoralis sp. nov.</title>
        <authorList>
            <person name="Yurkov V."/>
            <person name="Stackebrandt E."/>
            <person name="Holmes A."/>
            <person name="Fuerst J.A."/>
            <person name="Hugenholtz P."/>
            <person name="Golecki J."/>
            <person name="Gad'on N."/>
            <person name="Gorlenko V.M."/>
            <person name="Kompantseva E.I."/>
            <person name="Drews G."/>
        </authorList>
    </citation>
    <scope>NUCLEOTIDE SEQUENCE [LARGE SCALE GENOMIC DNA]</scope>
    <source>
        <strain evidence="6 7">KR-99</strain>
    </source>
</reference>
<evidence type="ECO:0000313" key="6">
    <source>
        <dbReference type="EMBL" id="MBA1373329.1"/>
    </source>
</evidence>
<evidence type="ECO:0000259" key="5">
    <source>
        <dbReference type="PROSITE" id="PS01124"/>
    </source>
</evidence>
<sequence length="285" mass="31249">MIAYFERQPDRALSWAVKAFWHLEGHLLGEAAAIPKPYVELVISLGDGHDWSAGERATGFAGGWITPIQTGPRFSRSLGVTRFVAARLHPDAAILLFGPLPLGDGAPPVLAEDVIGPDFRALRDRLGEQSHPAARIDLLQAWLARRLPPPPAGLRVAPSEPWRAEQLSQLLGWTDRDMRRHFARIIGCSPKYWLRLHRISAVLGDPSFQQGRETLADTAAAFGFADQAHLAREFRLLAGMPPSAYQKRREAEGLDTAPTMAPRAPVFSSQAGRAVADPSHQEVMA</sequence>
<accession>A0A7V8U7T9</accession>
<dbReference type="Proteomes" id="UP000589292">
    <property type="component" value="Unassembled WGS sequence"/>
</dbReference>
<comment type="caution">
    <text evidence="6">The sequence shown here is derived from an EMBL/GenBank/DDBJ whole genome shotgun (WGS) entry which is preliminary data.</text>
</comment>
<dbReference type="PANTHER" id="PTHR46796">
    <property type="entry name" value="HTH-TYPE TRANSCRIPTIONAL ACTIVATOR RHAS-RELATED"/>
    <property type="match status" value="1"/>
</dbReference>
<gene>
    <name evidence="6" type="ORF">FG486_03190</name>
</gene>